<protein>
    <submittedName>
        <fullName evidence="1">Uncharacterized protein</fullName>
    </submittedName>
</protein>
<dbReference type="Proteomes" id="UP000028602">
    <property type="component" value="Unassembled WGS sequence"/>
</dbReference>
<comment type="caution">
    <text evidence="1">The sequence shown here is derived from an EMBL/GenBank/DDBJ whole genome shotgun (WGS) entry which is preliminary data.</text>
</comment>
<organism evidence="1 2">
    <name type="scientific">Tatumella ptyseos ATCC 33301</name>
    <dbReference type="NCBI Taxonomy" id="1005995"/>
    <lineage>
        <taxon>Bacteria</taxon>
        <taxon>Pseudomonadati</taxon>
        <taxon>Pseudomonadota</taxon>
        <taxon>Gammaproteobacteria</taxon>
        <taxon>Enterobacterales</taxon>
        <taxon>Erwiniaceae</taxon>
        <taxon>Tatumella</taxon>
    </lineage>
</organism>
<proteinExistence type="predicted"/>
<accession>A0A085JKP3</accession>
<gene>
    <name evidence="1" type="ORF">GTPT_0978</name>
</gene>
<name>A0A085JKP3_9GAMM</name>
<sequence>MQGIDERLSALFTLESITLNPLNSGLLLKKLTIKTLIQIVKTNEFFLTLSPGFFVTRVPDSSTSTYFIVQINEQKVGGILFCLFTNSRLC</sequence>
<reference evidence="1 2" key="1">
    <citation type="submission" date="2014-05" db="EMBL/GenBank/DDBJ databases">
        <title>ATOL: Assembling a taxonomically balanced genome-scale reconstruction of the evolutionary history of the Enterobacteriaceae.</title>
        <authorList>
            <person name="Plunkett G.III."/>
            <person name="Neeno-Eckwall E.C."/>
            <person name="Glasner J.D."/>
            <person name="Perna N.T."/>
        </authorList>
    </citation>
    <scope>NUCLEOTIDE SEQUENCE [LARGE SCALE GENOMIC DNA]</scope>
    <source>
        <strain evidence="1 2">ATCC 33301</strain>
    </source>
</reference>
<evidence type="ECO:0000313" key="2">
    <source>
        <dbReference type="Proteomes" id="UP000028602"/>
    </source>
</evidence>
<dbReference type="AlphaFoldDB" id="A0A085JKP3"/>
<dbReference type="EMBL" id="JMPR01000018">
    <property type="protein sequence ID" value="KFD21039.1"/>
    <property type="molecule type" value="Genomic_DNA"/>
</dbReference>
<evidence type="ECO:0000313" key="1">
    <source>
        <dbReference type="EMBL" id="KFD21039.1"/>
    </source>
</evidence>
<keyword evidence="2" id="KW-1185">Reference proteome</keyword>